<keyword evidence="2" id="KW-0963">Cytoplasm</keyword>
<dbReference type="RefSeq" id="WP_407031590.1">
    <property type="nucleotide sequence ID" value="NZ_JAQGEF010000011.1"/>
</dbReference>
<dbReference type="HAMAP" id="MF_00296">
    <property type="entry name" value="MetX_acyltransf"/>
    <property type="match status" value="1"/>
</dbReference>
<dbReference type="EMBL" id="JAQGEF010000011">
    <property type="protein sequence ID" value="MDA3615265.1"/>
    <property type="molecule type" value="Genomic_DNA"/>
</dbReference>
<keyword evidence="2" id="KW-0028">Amino-acid biosynthesis</keyword>
<feature type="binding site" evidence="2">
    <location>
        <position position="351"/>
    </location>
    <ligand>
        <name>substrate</name>
    </ligand>
</feature>
<comment type="similarity">
    <text evidence="2">Belongs to the AB hydrolase superfamily. MetX family.</text>
</comment>
<comment type="subcellular location">
    <subcellularLocation>
        <location evidence="2">Cytoplasm</location>
    </subcellularLocation>
</comment>
<comment type="subunit">
    <text evidence="2">Homodimer.</text>
</comment>
<keyword evidence="2" id="KW-0486">Methionine biosynthesis</keyword>
<sequence>MTATEGNKLNIDTEPAFDNIQTLRIPEQLGETQSWKGFRLEYGRELPALHIAYTTYGQMNAAGDNVVWVFHAFTANSVAHDWWDGLVGEGKLIDTTRYFVVCANTPGSHYGSIGPLDTNPQTNQPYYHDFPFFTIKDIVKAFGYLKDYLGISKIHLGIGGSMGGQQLLEWAISEPELFQHIVPIATNAIHSPWGIAFNTSQRMAIEADSTWKNKADDAGINGMKAARSIALISYRSYQGYGITQSRNESQWEPDGTGESKGGAASYQRYQGQKLTTRYNAFSYYFLSKTMDSHNVGRYRQSIEQALQQVTAKCLVVGIDSDVLFPLSEQQFLATHIPGAELAVISSQFGHDGFLLEFKVLDKIISQFLSK</sequence>
<feature type="domain" description="AB hydrolase-1" evidence="3">
    <location>
        <begin position="66"/>
        <end position="355"/>
    </location>
</feature>
<comment type="function">
    <text evidence="2">Transfers an acetyl group from acetyl-CoA to L-homoserine, forming acetyl-L-homoserine.</text>
</comment>
<dbReference type="SUPFAM" id="SSF53474">
    <property type="entry name" value="alpha/beta-Hydrolases"/>
    <property type="match status" value="1"/>
</dbReference>
<organism evidence="4 5">
    <name type="scientific">Polluticaenibacter yanchengensis</name>
    <dbReference type="NCBI Taxonomy" id="3014562"/>
    <lineage>
        <taxon>Bacteria</taxon>
        <taxon>Pseudomonadati</taxon>
        <taxon>Bacteroidota</taxon>
        <taxon>Chitinophagia</taxon>
        <taxon>Chitinophagales</taxon>
        <taxon>Chitinophagaceae</taxon>
        <taxon>Polluticaenibacter</taxon>
    </lineage>
</organism>
<feature type="active site" evidence="2">
    <location>
        <position position="350"/>
    </location>
</feature>
<dbReference type="InterPro" id="IPR008220">
    <property type="entry name" value="HAT_MetX-like"/>
</dbReference>
<keyword evidence="1 2" id="KW-0808">Transferase</keyword>
<dbReference type="PANTHER" id="PTHR32268">
    <property type="entry name" value="HOMOSERINE O-ACETYLTRANSFERASE"/>
    <property type="match status" value="1"/>
</dbReference>
<dbReference type="PANTHER" id="PTHR32268:SF11">
    <property type="entry name" value="HOMOSERINE O-ACETYLTRANSFERASE"/>
    <property type="match status" value="1"/>
</dbReference>
<dbReference type="EC" id="2.3.1.31" evidence="2"/>
<dbReference type="InterPro" id="IPR000073">
    <property type="entry name" value="AB_hydrolase_1"/>
</dbReference>
<name>A0ABT4UKA7_9BACT</name>
<protein>
    <recommendedName>
        <fullName evidence="2">Homoserine O-acetyltransferase</fullName>
        <shortName evidence="2">HAT</shortName>
        <ecNumber evidence="2">2.3.1.31</ecNumber>
    </recommendedName>
    <alternativeName>
        <fullName evidence="2">Homoserine transacetylase</fullName>
        <shortName evidence="2">HTA</shortName>
    </alternativeName>
</protein>
<evidence type="ECO:0000259" key="3">
    <source>
        <dbReference type="Pfam" id="PF00561"/>
    </source>
</evidence>
<dbReference type="PIRSF" id="PIRSF000443">
    <property type="entry name" value="Homoser_Ac_trans"/>
    <property type="match status" value="1"/>
</dbReference>
<feature type="binding site" evidence="2">
    <location>
        <position position="227"/>
    </location>
    <ligand>
        <name>substrate</name>
    </ligand>
</feature>
<comment type="caution">
    <text evidence="2">Lacks conserved residue(s) required for the propagation of feature annotation.</text>
</comment>
<comment type="catalytic activity">
    <reaction evidence="2">
        <text>L-homoserine + acetyl-CoA = O-acetyl-L-homoserine + CoA</text>
        <dbReference type="Rhea" id="RHEA:13701"/>
        <dbReference type="ChEBI" id="CHEBI:57287"/>
        <dbReference type="ChEBI" id="CHEBI:57288"/>
        <dbReference type="ChEBI" id="CHEBI:57476"/>
        <dbReference type="ChEBI" id="CHEBI:57716"/>
        <dbReference type="EC" id="2.3.1.31"/>
    </reaction>
</comment>
<keyword evidence="2 4" id="KW-0012">Acyltransferase</keyword>
<evidence type="ECO:0000313" key="4">
    <source>
        <dbReference type="EMBL" id="MDA3615265.1"/>
    </source>
</evidence>
<proteinExistence type="inferred from homology"/>
<evidence type="ECO:0000313" key="5">
    <source>
        <dbReference type="Proteomes" id="UP001210231"/>
    </source>
</evidence>
<dbReference type="Gene3D" id="3.40.50.1820">
    <property type="entry name" value="alpha/beta hydrolase"/>
    <property type="match status" value="1"/>
</dbReference>
<feature type="active site" description="Nucleophile" evidence="2">
    <location>
        <position position="161"/>
    </location>
</feature>
<feature type="active site" evidence="2">
    <location>
        <position position="321"/>
    </location>
</feature>
<dbReference type="Pfam" id="PF00561">
    <property type="entry name" value="Abhydrolase_1"/>
    <property type="match status" value="1"/>
</dbReference>
<accession>A0ABT4UKA7</accession>
<dbReference type="InterPro" id="IPR029058">
    <property type="entry name" value="AB_hydrolase_fold"/>
</dbReference>
<gene>
    <name evidence="4" type="primary">metX</name>
    <name evidence="2" type="synonym">metXA</name>
    <name evidence="4" type="ORF">O3P16_10640</name>
</gene>
<keyword evidence="5" id="KW-1185">Reference proteome</keyword>
<dbReference type="GO" id="GO:0004414">
    <property type="term" value="F:homoserine O-acetyltransferase activity"/>
    <property type="evidence" value="ECO:0007669"/>
    <property type="project" value="UniProtKB-EC"/>
</dbReference>
<evidence type="ECO:0000256" key="2">
    <source>
        <dbReference type="HAMAP-Rule" id="MF_00296"/>
    </source>
</evidence>
<comment type="pathway">
    <text evidence="2">Amino-acid biosynthesis; L-methionine biosynthesis via de novo pathway; O-acetyl-L-homoserine from L-homoserine: step 1/1.</text>
</comment>
<dbReference type="NCBIfam" id="TIGR01392">
    <property type="entry name" value="homoserO_Ac_trn"/>
    <property type="match status" value="1"/>
</dbReference>
<evidence type="ECO:0000256" key="1">
    <source>
        <dbReference type="ARBA" id="ARBA00022679"/>
    </source>
</evidence>
<comment type="caution">
    <text evidence="4">The sequence shown here is derived from an EMBL/GenBank/DDBJ whole genome shotgun (WGS) entry which is preliminary data.</text>
</comment>
<dbReference type="Proteomes" id="UP001210231">
    <property type="component" value="Unassembled WGS sequence"/>
</dbReference>
<reference evidence="4 5" key="1">
    <citation type="submission" date="2022-12" db="EMBL/GenBank/DDBJ databases">
        <title>Chitinophagaceae gen. sp. nov., a new member of the family Chitinophagaceae, isolated from soil in a chemical factory.</title>
        <authorList>
            <person name="Ke Z."/>
        </authorList>
    </citation>
    <scope>NUCLEOTIDE SEQUENCE [LARGE SCALE GENOMIC DNA]</scope>
    <source>
        <strain evidence="4 5">LY-5</strain>
    </source>
</reference>